<feature type="region of interest" description="Disordered" evidence="1">
    <location>
        <begin position="1"/>
        <end position="28"/>
    </location>
</feature>
<dbReference type="Gene3D" id="1.10.101.10">
    <property type="entry name" value="PGBD-like superfamily/PGBD"/>
    <property type="match status" value="1"/>
</dbReference>
<dbReference type="EMBL" id="JAGSOH010000062">
    <property type="protein sequence ID" value="MBR7828664.1"/>
    <property type="molecule type" value="Genomic_DNA"/>
</dbReference>
<evidence type="ECO:0000313" key="4">
    <source>
        <dbReference type="EMBL" id="MBR7828664.1"/>
    </source>
</evidence>
<evidence type="ECO:0000259" key="3">
    <source>
        <dbReference type="Pfam" id="PF01471"/>
    </source>
</evidence>
<keyword evidence="2" id="KW-1133">Transmembrane helix</keyword>
<evidence type="ECO:0000256" key="1">
    <source>
        <dbReference type="SAM" id="MobiDB-lite"/>
    </source>
</evidence>
<protein>
    <submittedName>
        <fullName evidence="4">Peptidoglycan-binding protein</fullName>
    </submittedName>
</protein>
<feature type="transmembrane region" description="Helical" evidence="2">
    <location>
        <begin position="99"/>
        <end position="119"/>
    </location>
</feature>
<dbReference type="RefSeq" id="WP_212519797.1">
    <property type="nucleotide sequence ID" value="NZ_JAGSOH010000062.1"/>
</dbReference>
<dbReference type="InterPro" id="IPR036366">
    <property type="entry name" value="PGBDSf"/>
</dbReference>
<dbReference type="AlphaFoldDB" id="A0A941EJA5"/>
<feature type="compositionally biased region" description="Low complexity" evidence="1">
    <location>
        <begin position="152"/>
        <end position="170"/>
    </location>
</feature>
<gene>
    <name evidence="4" type="ORF">KDK95_20315</name>
</gene>
<keyword evidence="2" id="KW-0812">Transmembrane</keyword>
<sequence>MDRTQTSEPTEAGPGFPGQAAAARRALDETAATEGPLDLTVPLNIAEIRAALATTGPRARATSAASAAPAFASTSAASARPQESRAGGRHSGPRRLGRIAAFVAVAAALSVGTAGALVLSSDGSASQSVSLPASGAIPVAPSTNSAHGGAHPLGTGSTSASAAPSLSRSTADVDPVAVSRTTGPAGASSTAGTTGSSASATASGTDPAASISPPDAPIASSADWQTLYQGEYGTTARKQETTDVQSLLDTIGYLQPWRRRMYVLPEYSLYAAAPDPTGYYGSATADAIAEFQQNYSVGYTTLGQCDLATYDALVQVTDATATSSGSNASTQAVANQTAQ</sequence>
<dbReference type="Proteomes" id="UP000676325">
    <property type="component" value="Unassembled WGS sequence"/>
</dbReference>
<proteinExistence type="predicted"/>
<accession>A0A941EJA5</accession>
<evidence type="ECO:0000313" key="5">
    <source>
        <dbReference type="Proteomes" id="UP000676325"/>
    </source>
</evidence>
<feature type="region of interest" description="Disordered" evidence="1">
    <location>
        <begin position="64"/>
        <end position="93"/>
    </location>
</feature>
<organism evidence="4 5">
    <name type="scientific">Actinospica acidithermotolerans</name>
    <dbReference type="NCBI Taxonomy" id="2828514"/>
    <lineage>
        <taxon>Bacteria</taxon>
        <taxon>Bacillati</taxon>
        <taxon>Actinomycetota</taxon>
        <taxon>Actinomycetes</taxon>
        <taxon>Catenulisporales</taxon>
        <taxon>Actinospicaceae</taxon>
        <taxon>Actinospica</taxon>
    </lineage>
</organism>
<feature type="compositionally biased region" description="Low complexity" evidence="1">
    <location>
        <begin position="64"/>
        <end position="81"/>
    </location>
</feature>
<dbReference type="InterPro" id="IPR036365">
    <property type="entry name" value="PGBD-like_sf"/>
</dbReference>
<evidence type="ECO:0000256" key="2">
    <source>
        <dbReference type="SAM" id="Phobius"/>
    </source>
</evidence>
<dbReference type="Pfam" id="PF01471">
    <property type="entry name" value="PG_binding_1"/>
    <property type="match status" value="1"/>
</dbReference>
<name>A0A941EJA5_9ACTN</name>
<keyword evidence="2" id="KW-0472">Membrane</keyword>
<dbReference type="InterPro" id="IPR002477">
    <property type="entry name" value="Peptidoglycan-bd-like"/>
</dbReference>
<feature type="domain" description="Peptidoglycan binding-like" evidence="3">
    <location>
        <begin position="268"/>
        <end position="313"/>
    </location>
</feature>
<feature type="region of interest" description="Disordered" evidence="1">
    <location>
        <begin position="140"/>
        <end position="220"/>
    </location>
</feature>
<keyword evidence="5" id="KW-1185">Reference proteome</keyword>
<dbReference type="SUPFAM" id="SSF47090">
    <property type="entry name" value="PGBD-like"/>
    <property type="match status" value="1"/>
</dbReference>
<comment type="caution">
    <text evidence="4">The sequence shown here is derived from an EMBL/GenBank/DDBJ whole genome shotgun (WGS) entry which is preliminary data.</text>
</comment>
<reference evidence="4" key="1">
    <citation type="submission" date="2021-04" db="EMBL/GenBank/DDBJ databases">
        <title>Genome based classification of Actinospica acidithermotolerans sp. nov., an actinobacterium isolated from an Indonesian hot spring.</title>
        <authorList>
            <person name="Kusuma A.B."/>
            <person name="Putra K.E."/>
            <person name="Nafisah S."/>
            <person name="Loh J."/>
            <person name="Nouioui I."/>
            <person name="Goodfellow M."/>
        </authorList>
    </citation>
    <scope>NUCLEOTIDE SEQUENCE</scope>
    <source>
        <strain evidence="4">MGRD01-02</strain>
    </source>
</reference>
<feature type="compositionally biased region" description="Low complexity" evidence="1">
    <location>
        <begin position="181"/>
        <end position="220"/>
    </location>
</feature>